<gene>
    <name evidence="2" type="ORF">EWM64_g6479</name>
</gene>
<proteinExistence type="predicted"/>
<dbReference type="Proteomes" id="UP000298061">
    <property type="component" value="Unassembled WGS sequence"/>
</dbReference>
<evidence type="ECO:0000313" key="2">
    <source>
        <dbReference type="EMBL" id="TFY77536.1"/>
    </source>
</evidence>
<feature type="compositionally biased region" description="Polar residues" evidence="1">
    <location>
        <begin position="1"/>
        <end position="12"/>
    </location>
</feature>
<organism evidence="2 3">
    <name type="scientific">Hericium alpestre</name>
    <dbReference type="NCBI Taxonomy" id="135208"/>
    <lineage>
        <taxon>Eukaryota</taxon>
        <taxon>Fungi</taxon>
        <taxon>Dikarya</taxon>
        <taxon>Basidiomycota</taxon>
        <taxon>Agaricomycotina</taxon>
        <taxon>Agaricomycetes</taxon>
        <taxon>Russulales</taxon>
        <taxon>Hericiaceae</taxon>
        <taxon>Hericium</taxon>
    </lineage>
</organism>
<accession>A0A4Y9ZRN9</accession>
<keyword evidence="3" id="KW-1185">Reference proteome</keyword>
<dbReference type="AlphaFoldDB" id="A0A4Y9ZRN9"/>
<feature type="region of interest" description="Disordered" evidence="1">
    <location>
        <begin position="1"/>
        <end position="40"/>
    </location>
</feature>
<feature type="compositionally biased region" description="Polar residues" evidence="1">
    <location>
        <begin position="26"/>
        <end position="40"/>
    </location>
</feature>
<evidence type="ECO:0000313" key="3">
    <source>
        <dbReference type="Proteomes" id="UP000298061"/>
    </source>
</evidence>
<sequence>MSMTGMISNKANGKQDPFQEYLTGLTKPQGQTQDPDLSANVKTQTVVASGGTNERKQKKAPGVLSAVKLQKKKTRRAGRRSARESIVQRMRKFLYTDDEIEHGQISEDAVLKDALRWMKGAVPMEELSRLMAMTDEAAENPRIWMAGSNGRLRR</sequence>
<protein>
    <submittedName>
        <fullName evidence="2">Uncharacterized protein</fullName>
    </submittedName>
</protein>
<dbReference type="EMBL" id="SFCI01000887">
    <property type="protein sequence ID" value="TFY77536.1"/>
    <property type="molecule type" value="Genomic_DNA"/>
</dbReference>
<reference evidence="2 3" key="1">
    <citation type="submission" date="2019-02" db="EMBL/GenBank/DDBJ databases">
        <title>Genome sequencing of the rare red list fungi Hericium alpestre (H. flagellum).</title>
        <authorList>
            <person name="Buettner E."/>
            <person name="Kellner H."/>
        </authorList>
    </citation>
    <scope>NUCLEOTIDE SEQUENCE [LARGE SCALE GENOMIC DNA]</scope>
    <source>
        <strain evidence="2 3">DSM 108284</strain>
    </source>
</reference>
<name>A0A4Y9ZRN9_9AGAM</name>
<evidence type="ECO:0000256" key="1">
    <source>
        <dbReference type="SAM" id="MobiDB-lite"/>
    </source>
</evidence>
<comment type="caution">
    <text evidence="2">The sequence shown here is derived from an EMBL/GenBank/DDBJ whole genome shotgun (WGS) entry which is preliminary data.</text>
</comment>